<evidence type="ECO:0000313" key="1">
    <source>
        <dbReference type="EMBL" id="MBB5058395.1"/>
    </source>
</evidence>
<gene>
    <name evidence="1" type="ORF">HDF16_003109</name>
</gene>
<dbReference type="EMBL" id="JACHIP010000004">
    <property type="protein sequence ID" value="MBB5058395.1"/>
    <property type="molecule type" value="Genomic_DNA"/>
</dbReference>
<dbReference type="Pfam" id="PF14384">
    <property type="entry name" value="BrnA_antitoxin"/>
    <property type="match status" value="1"/>
</dbReference>
<dbReference type="RefSeq" id="WP_184218016.1">
    <property type="nucleotide sequence ID" value="NZ_JACHIP010000004.1"/>
</dbReference>
<keyword evidence="2" id="KW-1185">Reference proteome</keyword>
<name>A0A7W7ZEE2_9BACT</name>
<accession>A0A7W7ZEE2</accession>
<comment type="caution">
    <text evidence="1">The sequence shown here is derived from an EMBL/GenBank/DDBJ whole genome shotgun (WGS) entry which is preliminary data.</text>
</comment>
<organism evidence="1 2">
    <name type="scientific">Granulicella aggregans</name>
    <dbReference type="NCBI Taxonomy" id="474949"/>
    <lineage>
        <taxon>Bacteria</taxon>
        <taxon>Pseudomonadati</taxon>
        <taxon>Acidobacteriota</taxon>
        <taxon>Terriglobia</taxon>
        <taxon>Terriglobales</taxon>
        <taxon>Acidobacteriaceae</taxon>
        <taxon>Granulicella</taxon>
    </lineage>
</organism>
<sequence>MRVVYELKPGTKITEEQRKMLRALKDRPIDFSDIPELPPDAFKDAVRGKFYRPVKQAVSLRLDADVLAWLKRDGEGYQTRVNRMLRERMLAELKQV</sequence>
<dbReference type="AlphaFoldDB" id="A0A7W7ZEE2"/>
<proteinExistence type="predicted"/>
<evidence type="ECO:0000313" key="2">
    <source>
        <dbReference type="Proteomes" id="UP000540989"/>
    </source>
</evidence>
<dbReference type="Proteomes" id="UP000540989">
    <property type="component" value="Unassembled WGS sequence"/>
</dbReference>
<dbReference type="InterPro" id="IPR025528">
    <property type="entry name" value="BrnA_antitoxin"/>
</dbReference>
<reference evidence="1 2" key="1">
    <citation type="submission" date="2020-08" db="EMBL/GenBank/DDBJ databases">
        <title>Genomic Encyclopedia of Type Strains, Phase IV (KMG-V): Genome sequencing to study the core and pangenomes of soil and plant-associated prokaryotes.</title>
        <authorList>
            <person name="Whitman W."/>
        </authorList>
    </citation>
    <scope>NUCLEOTIDE SEQUENCE [LARGE SCALE GENOMIC DNA]</scope>
    <source>
        <strain evidence="1 2">M8UP14</strain>
    </source>
</reference>
<protein>
    <submittedName>
        <fullName evidence="1">Uncharacterized protein (DUF4415 family)</fullName>
    </submittedName>
</protein>